<evidence type="ECO:0000313" key="1">
    <source>
        <dbReference type="EMBL" id="KAF2146654.1"/>
    </source>
</evidence>
<proteinExistence type="predicted"/>
<keyword evidence="2" id="KW-1185">Reference proteome</keyword>
<evidence type="ECO:0000313" key="2">
    <source>
        <dbReference type="Proteomes" id="UP000799438"/>
    </source>
</evidence>
<reference evidence="1" key="1">
    <citation type="journal article" date="2020" name="Stud. Mycol.">
        <title>101 Dothideomycetes genomes: a test case for predicting lifestyles and emergence of pathogens.</title>
        <authorList>
            <person name="Haridas S."/>
            <person name="Albert R."/>
            <person name="Binder M."/>
            <person name="Bloem J."/>
            <person name="Labutti K."/>
            <person name="Salamov A."/>
            <person name="Andreopoulos B."/>
            <person name="Baker S."/>
            <person name="Barry K."/>
            <person name="Bills G."/>
            <person name="Bluhm B."/>
            <person name="Cannon C."/>
            <person name="Castanera R."/>
            <person name="Culley D."/>
            <person name="Daum C."/>
            <person name="Ezra D."/>
            <person name="Gonzalez J."/>
            <person name="Henrissat B."/>
            <person name="Kuo A."/>
            <person name="Liang C."/>
            <person name="Lipzen A."/>
            <person name="Lutzoni F."/>
            <person name="Magnuson J."/>
            <person name="Mondo S."/>
            <person name="Nolan M."/>
            <person name="Ohm R."/>
            <person name="Pangilinan J."/>
            <person name="Park H.-J."/>
            <person name="Ramirez L."/>
            <person name="Alfaro M."/>
            <person name="Sun H."/>
            <person name="Tritt A."/>
            <person name="Yoshinaga Y."/>
            <person name="Zwiers L.-H."/>
            <person name="Turgeon B."/>
            <person name="Goodwin S."/>
            <person name="Spatafora J."/>
            <person name="Crous P."/>
            <person name="Grigoriev I."/>
        </authorList>
    </citation>
    <scope>NUCLEOTIDE SEQUENCE</scope>
    <source>
        <strain evidence="1">CBS 121167</strain>
    </source>
</reference>
<sequence>MSPSVIPDEELREGSADVLTADVPHVNANGLHNGHSAHGPSMSDVLVVGAGPAGLMLA</sequence>
<dbReference type="EMBL" id="ML995475">
    <property type="protein sequence ID" value="KAF2146654.1"/>
    <property type="molecule type" value="Genomic_DNA"/>
</dbReference>
<dbReference type="Proteomes" id="UP000799438">
    <property type="component" value="Unassembled WGS sequence"/>
</dbReference>
<dbReference type="RefSeq" id="XP_033402363.1">
    <property type="nucleotide sequence ID" value="XM_033539654.1"/>
</dbReference>
<accession>A0A6A6BTW2</accession>
<dbReference type="GeneID" id="54297150"/>
<protein>
    <submittedName>
        <fullName evidence="1">Uncharacterized protein</fullName>
    </submittedName>
</protein>
<name>A0A6A6BTW2_9PEZI</name>
<gene>
    <name evidence="1" type="ORF">K452DRAFT_282827</name>
</gene>
<dbReference type="AlphaFoldDB" id="A0A6A6BTW2"/>
<organism evidence="1 2">
    <name type="scientific">Aplosporella prunicola CBS 121167</name>
    <dbReference type="NCBI Taxonomy" id="1176127"/>
    <lineage>
        <taxon>Eukaryota</taxon>
        <taxon>Fungi</taxon>
        <taxon>Dikarya</taxon>
        <taxon>Ascomycota</taxon>
        <taxon>Pezizomycotina</taxon>
        <taxon>Dothideomycetes</taxon>
        <taxon>Dothideomycetes incertae sedis</taxon>
        <taxon>Botryosphaeriales</taxon>
        <taxon>Aplosporellaceae</taxon>
        <taxon>Aplosporella</taxon>
    </lineage>
</organism>